<gene>
    <name evidence="1" type="ORF">RRG08_033518</name>
</gene>
<dbReference type="AlphaFoldDB" id="A0AAE0XP35"/>
<reference evidence="1" key="1">
    <citation type="journal article" date="2023" name="G3 (Bethesda)">
        <title>A reference genome for the long-term kleptoplast-retaining sea slug Elysia crispata morphotype clarki.</title>
        <authorList>
            <person name="Eastman K.E."/>
            <person name="Pendleton A.L."/>
            <person name="Shaikh M.A."/>
            <person name="Suttiyut T."/>
            <person name="Ogas R."/>
            <person name="Tomko P."/>
            <person name="Gavelis G."/>
            <person name="Widhalm J.R."/>
            <person name="Wisecaver J.H."/>
        </authorList>
    </citation>
    <scope>NUCLEOTIDE SEQUENCE</scope>
    <source>
        <strain evidence="1">ECLA1</strain>
    </source>
</reference>
<protein>
    <submittedName>
        <fullName evidence="1">Uncharacterized protein</fullName>
    </submittedName>
</protein>
<evidence type="ECO:0000313" key="1">
    <source>
        <dbReference type="EMBL" id="KAK3700240.1"/>
    </source>
</evidence>
<comment type="caution">
    <text evidence="1">The sequence shown here is derived from an EMBL/GenBank/DDBJ whole genome shotgun (WGS) entry which is preliminary data.</text>
</comment>
<dbReference type="Proteomes" id="UP001283361">
    <property type="component" value="Unassembled WGS sequence"/>
</dbReference>
<accession>A0AAE0XP35</accession>
<proteinExistence type="predicted"/>
<sequence>MVSTRVEWATSFGQQYYVDRAIMLCRADSLQFVALRNLYMKHKANLYISCYQHHHIVVMPFLTEETSYSTRTNIF</sequence>
<name>A0AAE0XP35_9GAST</name>
<organism evidence="1 2">
    <name type="scientific">Elysia crispata</name>
    <name type="common">lettuce slug</name>
    <dbReference type="NCBI Taxonomy" id="231223"/>
    <lineage>
        <taxon>Eukaryota</taxon>
        <taxon>Metazoa</taxon>
        <taxon>Spiralia</taxon>
        <taxon>Lophotrochozoa</taxon>
        <taxon>Mollusca</taxon>
        <taxon>Gastropoda</taxon>
        <taxon>Heterobranchia</taxon>
        <taxon>Euthyneura</taxon>
        <taxon>Panpulmonata</taxon>
        <taxon>Sacoglossa</taxon>
        <taxon>Placobranchoidea</taxon>
        <taxon>Plakobranchidae</taxon>
        <taxon>Elysia</taxon>
    </lineage>
</organism>
<keyword evidence="2" id="KW-1185">Reference proteome</keyword>
<evidence type="ECO:0000313" key="2">
    <source>
        <dbReference type="Proteomes" id="UP001283361"/>
    </source>
</evidence>
<dbReference type="EMBL" id="JAWDGP010007919">
    <property type="protein sequence ID" value="KAK3700240.1"/>
    <property type="molecule type" value="Genomic_DNA"/>
</dbReference>